<dbReference type="InterPro" id="IPR036097">
    <property type="entry name" value="HisK_dim/P_sf"/>
</dbReference>
<proteinExistence type="predicted"/>
<dbReference type="PANTHER" id="PTHR43047:SF72">
    <property type="entry name" value="OSMOSENSING HISTIDINE PROTEIN KINASE SLN1"/>
    <property type="match status" value="1"/>
</dbReference>
<feature type="modified residue" description="4-aspartylphosphate" evidence="7">
    <location>
        <position position="1123"/>
    </location>
</feature>
<dbReference type="PRINTS" id="PR00344">
    <property type="entry name" value="BCTRLSENSOR"/>
</dbReference>
<dbReference type="EMBL" id="CP029843">
    <property type="protein sequence ID" value="AWV06519.1"/>
    <property type="molecule type" value="Genomic_DNA"/>
</dbReference>
<name>A0A2U9TAH0_9GAMM</name>
<dbReference type="KEGG" id="lmb:C9I47_0798"/>
<organism evidence="12 13">
    <name type="scientific">Marilutibacter maris</name>
    <dbReference type="NCBI Taxonomy" id="1605891"/>
    <lineage>
        <taxon>Bacteria</taxon>
        <taxon>Pseudomonadati</taxon>
        <taxon>Pseudomonadota</taxon>
        <taxon>Gammaproteobacteria</taxon>
        <taxon>Lysobacterales</taxon>
        <taxon>Lysobacteraceae</taxon>
        <taxon>Marilutibacter</taxon>
    </lineage>
</organism>
<dbReference type="FunFam" id="3.30.565.10:FF:000010">
    <property type="entry name" value="Sensor histidine kinase RcsC"/>
    <property type="match status" value="1"/>
</dbReference>
<evidence type="ECO:0000256" key="8">
    <source>
        <dbReference type="SAM" id="MobiDB-lite"/>
    </source>
</evidence>
<dbReference type="Pfam" id="PF07494">
    <property type="entry name" value="Reg_prop"/>
    <property type="match status" value="2"/>
</dbReference>
<dbReference type="Pfam" id="PF00512">
    <property type="entry name" value="HisKA"/>
    <property type="match status" value="1"/>
</dbReference>
<evidence type="ECO:0000256" key="4">
    <source>
        <dbReference type="ARBA" id="ARBA00022679"/>
    </source>
</evidence>
<evidence type="ECO:0000256" key="5">
    <source>
        <dbReference type="ARBA" id="ARBA00022777"/>
    </source>
</evidence>
<dbReference type="Gene3D" id="1.10.287.130">
    <property type="match status" value="1"/>
</dbReference>
<reference evidence="12 13" key="1">
    <citation type="submission" date="2018-05" db="EMBL/GenBank/DDBJ databases">
        <title>The complete genome of Lysobacter maris HZ9B, a marine bacterium antagonistic against terrestrial plant pathogens.</title>
        <authorList>
            <person name="Zhang X.-Q."/>
        </authorList>
    </citation>
    <scope>NUCLEOTIDE SEQUENCE [LARGE SCALE GENOMIC DNA]</scope>
    <source>
        <strain evidence="12 13">HZ9B</strain>
    </source>
</reference>
<feature type="chain" id="PRO_5015863369" description="histidine kinase" evidence="9">
    <location>
        <begin position="27"/>
        <end position="1193"/>
    </location>
</feature>
<keyword evidence="5" id="KW-0418">Kinase</keyword>
<accession>A0A2U9TAH0</accession>
<dbReference type="AlphaFoldDB" id="A0A2U9TAH0"/>
<keyword evidence="13" id="KW-1185">Reference proteome</keyword>
<dbReference type="PROSITE" id="PS50110">
    <property type="entry name" value="RESPONSE_REGULATORY"/>
    <property type="match status" value="1"/>
</dbReference>
<dbReference type="InterPro" id="IPR011110">
    <property type="entry name" value="Reg_prop"/>
</dbReference>
<dbReference type="SUPFAM" id="SSF63829">
    <property type="entry name" value="Calcium-dependent phosphotriesterase"/>
    <property type="match status" value="2"/>
</dbReference>
<dbReference type="FunFam" id="1.10.287.130:FF:000028">
    <property type="entry name" value="Hybrid signal transduction histidine kinase"/>
    <property type="match status" value="1"/>
</dbReference>
<dbReference type="SUPFAM" id="SSF47384">
    <property type="entry name" value="Homodimeric domain of signal transducing histidine kinase"/>
    <property type="match status" value="1"/>
</dbReference>
<dbReference type="Pfam" id="PF02518">
    <property type="entry name" value="HATPase_c"/>
    <property type="match status" value="1"/>
</dbReference>
<evidence type="ECO:0000256" key="1">
    <source>
        <dbReference type="ARBA" id="ARBA00000085"/>
    </source>
</evidence>
<dbReference type="CDD" id="cd00082">
    <property type="entry name" value="HisKA"/>
    <property type="match status" value="1"/>
</dbReference>
<evidence type="ECO:0000259" key="11">
    <source>
        <dbReference type="PROSITE" id="PS50110"/>
    </source>
</evidence>
<dbReference type="InterPro" id="IPR011006">
    <property type="entry name" value="CheY-like_superfamily"/>
</dbReference>
<dbReference type="InterPro" id="IPR003594">
    <property type="entry name" value="HATPase_dom"/>
</dbReference>
<evidence type="ECO:0000256" key="7">
    <source>
        <dbReference type="PROSITE-ProRule" id="PRU00169"/>
    </source>
</evidence>
<dbReference type="InterPro" id="IPR005467">
    <property type="entry name" value="His_kinase_dom"/>
</dbReference>
<dbReference type="GO" id="GO:0000155">
    <property type="term" value="F:phosphorelay sensor kinase activity"/>
    <property type="evidence" value="ECO:0007669"/>
    <property type="project" value="InterPro"/>
</dbReference>
<dbReference type="PROSITE" id="PS50109">
    <property type="entry name" value="HIS_KIN"/>
    <property type="match status" value="1"/>
</dbReference>
<dbReference type="GO" id="GO:0005886">
    <property type="term" value="C:plasma membrane"/>
    <property type="evidence" value="ECO:0007669"/>
    <property type="project" value="TreeGrafter"/>
</dbReference>
<dbReference type="SMART" id="SM00387">
    <property type="entry name" value="HATPase_c"/>
    <property type="match status" value="1"/>
</dbReference>
<dbReference type="CDD" id="cd17546">
    <property type="entry name" value="REC_hyHK_CKI1_RcsC-like"/>
    <property type="match status" value="1"/>
</dbReference>
<keyword evidence="3 7" id="KW-0597">Phosphoprotein</keyword>
<evidence type="ECO:0000256" key="3">
    <source>
        <dbReference type="ARBA" id="ARBA00022553"/>
    </source>
</evidence>
<dbReference type="CDD" id="cd16922">
    <property type="entry name" value="HATPase_EvgS-ArcB-TorS-like"/>
    <property type="match status" value="1"/>
</dbReference>
<evidence type="ECO:0000313" key="12">
    <source>
        <dbReference type="EMBL" id="AWV06519.1"/>
    </source>
</evidence>
<feature type="domain" description="Histidine kinase" evidence="10">
    <location>
        <begin position="827"/>
        <end position="1045"/>
    </location>
</feature>
<dbReference type="InterPro" id="IPR015943">
    <property type="entry name" value="WD40/YVTN_repeat-like_dom_sf"/>
</dbReference>
<dbReference type="Proteomes" id="UP000249447">
    <property type="component" value="Chromosome"/>
</dbReference>
<protein>
    <recommendedName>
        <fullName evidence="2">histidine kinase</fullName>
        <ecNumber evidence="2">2.7.13.3</ecNumber>
    </recommendedName>
</protein>
<dbReference type="SUPFAM" id="SSF55874">
    <property type="entry name" value="ATPase domain of HSP90 chaperone/DNA topoisomerase II/histidine kinase"/>
    <property type="match status" value="1"/>
</dbReference>
<dbReference type="SMART" id="SM00448">
    <property type="entry name" value="REC"/>
    <property type="match status" value="1"/>
</dbReference>
<dbReference type="InterPro" id="IPR004358">
    <property type="entry name" value="Sig_transdc_His_kin-like_C"/>
</dbReference>
<evidence type="ECO:0000256" key="6">
    <source>
        <dbReference type="ARBA" id="ARBA00023012"/>
    </source>
</evidence>
<evidence type="ECO:0000256" key="2">
    <source>
        <dbReference type="ARBA" id="ARBA00012438"/>
    </source>
</evidence>
<dbReference type="GO" id="GO:0009927">
    <property type="term" value="F:histidine phosphotransfer kinase activity"/>
    <property type="evidence" value="ECO:0007669"/>
    <property type="project" value="TreeGrafter"/>
</dbReference>
<dbReference type="Gene3D" id="2.60.40.10">
    <property type="entry name" value="Immunoglobulins"/>
    <property type="match status" value="1"/>
</dbReference>
<evidence type="ECO:0000259" key="10">
    <source>
        <dbReference type="PROSITE" id="PS50109"/>
    </source>
</evidence>
<dbReference type="PANTHER" id="PTHR43047">
    <property type="entry name" value="TWO-COMPONENT HISTIDINE PROTEIN KINASE"/>
    <property type="match status" value="1"/>
</dbReference>
<gene>
    <name evidence="12" type="ORF">C9I47_0798</name>
</gene>
<keyword evidence="9" id="KW-0732">Signal</keyword>
<dbReference type="EC" id="2.7.13.3" evidence="2"/>
<dbReference type="Gene3D" id="3.40.50.2300">
    <property type="match status" value="1"/>
</dbReference>
<dbReference type="Pfam" id="PF07495">
    <property type="entry name" value="Y_Y_Y"/>
    <property type="match status" value="1"/>
</dbReference>
<keyword evidence="6" id="KW-0902">Two-component regulatory system</keyword>
<dbReference type="Gene3D" id="2.130.10.10">
    <property type="entry name" value="YVTN repeat-like/Quinoprotein amine dehydrogenase"/>
    <property type="match status" value="2"/>
</dbReference>
<dbReference type="InterPro" id="IPR001789">
    <property type="entry name" value="Sig_transdc_resp-reg_receiver"/>
</dbReference>
<dbReference type="InterPro" id="IPR003661">
    <property type="entry name" value="HisK_dim/P_dom"/>
</dbReference>
<dbReference type="InterPro" id="IPR011123">
    <property type="entry name" value="Y_Y_Y"/>
</dbReference>
<dbReference type="Pfam" id="PF00072">
    <property type="entry name" value="Response_reg"/>
    <property type="match status" value="1"/>
</dbReference>
<dbReference type="SUPFAM" id="SSF52172">
    <property type="entry name" value="CheY-like"/>
    <property type="match status" value="1"/>
</dbReference>
<dbReference type="Gene3D" id="3.30.565.10">
    <property type="entry name" value="Histidine kinase-like ATPase, C-terminal domain"/>
    <property type="match status" value="1"/>
</dbReference>
<feature type="signal peptide" evidence="9">
    <location>
        <begin position="1"/>
        <end position="26"/>
    </location>
</feature>
<dbReference type="InterPro" id="IPR036890">
    <property type="entry name" value="HATPase_C_sf"/>
</dbReference>
<dbReference type="InterPro" id="IPR013783">
    <property type="entry name" value="Ig-like_fold"/>
</dbReference>
<feature type="region of interest" description="Disordered" evidence="8">
    <location>
        <begin position="1049"/>
        <end position="1068"/>
    </location>
</feature>
<evidence type="ECO:0000256" key="9">
    <source>
        <dbReference type="SAM" id="SignalP"/>
    </source>
</evidence>
<sequence length="1193" mass="129129">MPRGLAGTLLATLLAVSLIWPPAARAAMPDVPRVRVIGVEHGLPASYINGIAEDRDGYIWLATTDGLARYDGAGVRVWRHDPADPDGLPGNLITFVHVDDHNRVWVAVETRGLSVLEADRKHFRHYRMDAEPRIGSDDTFAIASRPGELWFGTYGGGLHRLAADGRITRFMPRKDDPASLPSSTVTSLAFDDEGALWIGTLSGLARWNGRAIERVPLPGEMPAPLVYSVNPRADGLWVGADTGLHRRVGEGVWDDPAWSAMFAKPNAVLSVANDRVGHLWLGTQRSVWKVAPGAIPVPVRTGTHGPARAIQQLHMQDNGALWLPVPGRGLGYLRPDWREVSQLTHGEGGGLTSSLYLGMAASIDGGLWMVGERGELDYLDETGIVHPISDATRQALTDWRPISIVEDDRGRLWLGTAGMRGSLLRVDGDGVVSDWSPEDTVDATPGGAIPLMRQAPDGTFWLVASGGGVQQRDPDSGRVLTHIPAGEEGGLGMVDLEALDFDPDGVPWVAGDTGVLRLAADAARFEPVPGLAGDRVYGFAFDGPDRMWLHRLSGLERFHRDGDGWARDARIGTEHDIPAIEGRGLHVDARGRVWLATARGLYRWDHQAGRLRRFGLADGLSSHQFVDHSTVLTPDGLLVGALDDGGVALVDSASEDPPPAQPRLQWDSFEVRREGQWRTVSGEALQALTADDRELRVQFRLMAFDDPEAIRYFTRLEGYDPDWIGHGSRGEREFSGLTPGSYALHVRANDALGNASAEKLMRFTVQPPWWNTPAAWAGFGGLAALLLWWGADVYRDRLRQLHARERAEHEREIATQASLAKTRFLATLGHEVRTPMTGVLGMSELLLGTDLDSEQREFTESIKQAGEHLLRLVNDALDLARIESGKLELVIAPFEPQRLLREVVGLNAPLARAKGLEFVSGFGEDLPPRLNGDAKRVRQILLNLLGNAIKFTEVGHVGLHVARDADGALRFMVEDTGPGLSEEQQGRLFRRFEQADGARTADRYGGSGLGLAICHELVEAMGGRIEIDSAPGRGARFHVVLPFAESAAEPAATGGASERGARTPPEPASRPLELLLVEDDSTVAGVLVGLLQAQGHRVVHVEHGLAALAEVAARARFDAVMLDLDLPGMDGLSLARQLRAQGIQAPLIAITARADAPVEREALDAGFDRFIRKPVTGAMLAGVLEAVTATAAG</sequence>
<evidence type="ECO:0000313" key="13">
    <source>
        <dbReference type="Proteomes" id="UP000249447"/>
    </source>
</evidence>
<dbReference type="SMART" id="SM00388">
    <property type="entry name" value="HisKA"/>
    <property type="match status" value="1"/>
</dbReference>
<feature type="domain" description="Response regulatory" evidence="11">
    <location>
        <begin position="1073"/>
        <end position="1188"/>
    </location>
</feature>
<keyword evidence="4" id="KW-0808">Transferase</keyword>
<comment type="catalytic activity">
    <reaction evidence="1">
        <text>ATP + protein L-histidine = ADP + protein N-phospho-L-histidine.</text>
        <dbReference type="EC" id="2.7.13.3"/>
    </reaction>
</comment>